<dbReference type="InterPro" id="IPR054722">
    <property type="entry name" value="PolX-like_BBD"/>
</dbReference>
<reference evidence="2 3" key="1">
    <citation type="submission" date="2015-08" db="EMBL/GenBank/DDBJ databases">
        <title>Next Generation Sequencing and Analysis of the Genome of Puccinia sorghi L Schw, the Causal Agent of Maize Common Rust.</title>
        <authorList>
            <person name="Rochi L."/>
            <person name="Burguener G."/>
            <person name="Darino M."/>
            <person name="Turjanski A."/>
            <person name="Kreff E."/>
            <person name="Dieguez M.J."/>
            <person name="Sacco F."/>
        </authorList>
    </citation>
    <scope>NUCLEOTIDE SEQUENCE [LARGE SCALE GENOMIC DNA]</scope>
    <source>
        <strain evidence="2 3">RO10H11247</strain>
    </source>
</reference>
<evidence type="ECO:0000313" key="2">
    <source>
        <dbReference type="EMBL" id="KNZ53728.1"/>
    </source>
</evidence>
<accession>A0A0L6UYW0</accession>
<dbReference type="Pfam" id="PF22936">
    <property type="entry name" value="Pol_BBD"/>
    <property type="match status" value="1"/>
</dbReference>
<protein>
    <recommendedName>
        <fullName evidence="1">Retrovirus-related Pol polyprotein from transposon TNT 1-94-like beta-barrel domain-containing protein</fullName>
    </recommendedName>
</protein>
<feature type="domain" description="Retrovirus-related Pol polyprotein from transposon TNT 1-94-like beta-barrel" evidence="1">
    <location>
        <begin position="116"/>
        <end position="189"/>
    </location>
</feature>
<dbReference type="Proteomes" id="UP000037035">
    <property type="component" value="Unassembled WGS sequence"/>
</dbReference>
<dbReference type="OrthoDB" id="2507554at2759"/>
<organism evidence="2 3">
    <name type="scientific">Puccinia sorghi</name>
    <dbReference type="NCBI Taxonomy" id="27349"/>
    <lineage>
        <taxon>Eukaryota</taxon>
        <taxon>Fungi</taxon>
        <taxon>Dikarya</taxon>
        <taxon>Basidiomycota</taxon>
        <taxon>Pucciniomycotina</taxon>
        <taxon>Pucciniomycetes</taxon>
        <taxon>Pucciniales</taxon>
        <taxon>Pucciniaceae</taxon>
        <taxon>Puccinia</taxon>
    </lineage>
</organism>
<keyword evidence="3" id="KW-1185">Reference proteome</keyword>
<dbReference type="AlphaFoldDB" id="A0A0L6UYW0"/>
<comment type="caution">
    <text evidence="2">The sequence shown here is derived from an EMBL/GenBank/DDBJ whole genome shotgun (WGS) entry which is preliminary data.</text>
</comment>
<sequence>MSCWLKFIGDGNTSVPINVVHAEMKTCLEEICRQTGIITEDLLLAIVLHFRCQENYQEIANALDSCLAVNKKCKVTACNVLDMLNNTGMSGSHRAGGNLVNVVAVQNHLGNEDHVLLDSEATDSVTNNVILFKSLKETYMSLIVALTDRFPVRKIGDIELNTREGILRVSNVVFCPEIKGTIISVGIFKQGDGKV</sequence>
<dbReference type="EMBL" id="LAVV01008117">
    <property type="protein sequence ID" value="KNZ53728.1"/>
    <property type="molecule type" value="Genomic_DNA"/>
</dbReference>
<evidence type="ECO:0000313" key="3">
    <source>
        <dbReference type="Proteomes" id="UP000037035"/>
    </source>
</evidence>
<dbReference type="VEuPathDB" id="FungiDB:VP01_3153g1"/>
<evidence type="ECO:0000259" key="1">
    <source>
        <dbReference type="Pfam" id="PF22936"/>
    </source>
</evidence>
<name>A0A0L6UYW0_9BASI</name>
<proteinExistence type="predicted"/>
<gene>
    <name evidence="2" type="ORF">VP01_3153g1</name>
</gene>